<keyword evidence="2" id="KW-1185">Reference proteome</keyword>
<dbReference type="RefSeq" id="XP_040942445.1">
    <property type="nucleotide sequence ID" value="XM_041086511.1"/>
</dbReference>
<evidence type="ECO:0000313" key="3">
    <source>
        <dbReference type="RefSeq" id="XP_040942445.1"/>
    </source>
</evidence>
<sequence length="272" mass="30777">MSLFPSVNHAYFMIVQEESQRQHLSRTMVSEPIAFYSFNSTSKRRFNGVSDHFKVKGHKWENCYRLIGYPPDFKFTKKRRSTLTGSVVNNVVATDFVELVDCTSTLNALLAPFFIKAQFQQILDLLNKDSSGEATTSLAGMAFSSEWILDIGATNHMLLNFKRLESLFSCSSSPSCVRLPTSSLIPITYVRTCTVSSTLKLSNVLYILNFCYNLISILKLTINLHCFVSFYPHLCFLQDLSSGKIMGIGKERVDPHSISHTYSTCHLPLHTR</sequence>
<reference evidence="3" key="2">
    <citation type="submission" date="2025-08" db="UniProtKB">
        <authorList>
            <consortium name="RefSeq"/>
        </authorList>
    </citation>
    <scope>IDENTIFICATION</scope>
</reference>
<dbReference type="GeneID" id="121213646"/>
<evidence type="ECO:0000259" key="1">
    <source>
        <dbReference type="Pfam" id="PF22936"/>
    </source>
</evidence>
<feature type="domain" description="Retrovirus-related Pol polyprotein from transposon TNT 1-94-like beta-barrel" evidence="1">
    <location>
        <begin position="147"/>
        <end position="221"/>
    </location>
</feature>
<proteinExistence type="predicted"/>
<name>A0ABM2ZKY8_GOSHI</name>
<gene>
    <name evidence="3" type="primary">LOC121213646</name>
</gene>
<dbReference type="InterPro" id="IPR054722">
    <property type="entry name" value="PolX-like_BBD"/>
</dbReference>
<accession>A0ABM2ZKY8</accession>
<dbReference type="Pfam" id="PF22936">
    <property type="entry name" value="Pol_BBD"/>
    <property type="match status" value="1"/>
</dbReference>
<organism evidence="2 3">
    <name type="scientific">Gossypium hirsutum</name>
    <name type="common">Upland cotton</name>
    <name type="synonym">Gossypium mexicanum</name>
    <dbReference type="NCBI Taxonomy" id="3635"/>
    <lineage>
        <taxon>Eukaryota</taxon>
        <taxon>Viridiplantae</taxon>
        <taxon>Streptophyta</taxon>
        <taxon>Embryophyta</taxon>
        <taxon>Tracheophyta</taxon>
        <taxon>Spermatophyta</taxon>
        <taxon>Magnoliopsida</taxon>
        <taxon>eudicotyledons</taxon>
        <taxon>Gunneridae</taxon>
        <taxon>Pentapetalae</taxon>
        <taxon>rosids</taxon>
        <taxon>malvids</taxon>
        <taxon>Malvales</taxon>
        <taxon>Malvaceae</taxon>
        <taxon>Malvoideae</taxon>
        <taxon>Gossypium</taxon>
    </lineage>
</organism>
<protein>
    <submittedName>
        <fullName evidence="3">Uncharacterized protein isoform X1</fullName>
    </submittedName>
</protein>
<dbReference type="Proteomes" id="UP000818029">
    <property type="component" value="Chromosome D01"/>
</dbReference>
<reference evidence="2" key="1">
    <citation type="journal article" date="2020" name="Nat. Genet.">
        <title>Genomic diversifications of five Gossypium allopolyploid species and their impact on cotton improvement.</title>
        <authorList>
            <person name="Chen Z.J."/>
            <person name="Sreedasyam A."/>
            <person name="Ando A."/>
            <person name="Song Q."/>
            <person name="De Santiago L.M."/>
            <person name="Hulse-Kemp A.M."/>
            <person name="Ding M."/>
            <person name="Ye W."/>
            <person name="Kirkbride R.C."/>
            <person name="Jenkins J."/>
            <person name="Plott C."/>
            <person name="Lovell J."/>
            <person name="Lin Y.M."/>
            <person name="Vaughn R."/>
            <person name="Liu B."/>
            <person name="Simpson S."/>
            <person name="Scheffler B.E."/>
            <person name="Wen L."/>
            <person name="Saski C.A."/>
            <person name="Grover C.E."/>
            <person name="Hu G."/>
            <person name="Conover J.L."/>
            <person name="Carlson J.W."/>
            <person name="Shu S."/>
            <person name="Boston L.B."/>
            <person name="Williams M."/>
            <person name="Peterson D.G."/>
            <person name="McGee K."/>
            <person name="Jones D.C."/>
            <person name="Wendel J.F."/>
            <person name="Stelly D.M."/>
            <person name="Grimwood J."/>
            <person name="Schmutz J."/>
        </authorList>
    </citation>
    <scope>NUCLEOTIDE SEQUENCE [LARGE SCALE GENOMIC DNA]</scope>
    <source>
        <strain evidence="2">cv. TM-1</strain>
    </source>
</reference>
<dbReference type="PANTHER" id="PTHR34222:SF97">
    <property type="entry name" value="CATALYTIC REGION, PUTATIVE-RELATED"/>
    <property type="match status" value="1"/>
</dbReference>
<dbReference type="PANTHER" id="PTHR34222">
    <property type="entry name" value="GAG_PRE-INTEGRS DOMAIN-CONTAINING PROTEIN"/>
    <property type="match status" value="1"/>
</dbReference>
<evidence type="ECO:0000313" key="2">
    <source>
        <dbReference type="Proteomes" id="UP000818029"/>
    </source>
</evidence>